<dbReference type="GO" id="GO:0006260">
    <property type="term" value="P:DNA replication"/>
    <property type="evidence" value="ECO:0007669"/>
    <property type="project" value="InterPro"/>
</dbReference>
<evidence type="ECO:0000313" key="5">
    <source>
        <dbReference type="EMBL" id="RRT94198.1"/>
    </source>
</evidence>
<evidence type="ECO:0000256" key="2">
    <source>
        <dbReference type="PIRNR" id="PIRNR002070"/>
    </source>
</evidence>
<dbReference type="PANTHER" id="PTHR10302:SF0">
    <property type="entry name" value="SINGLE-STRANDED DNA-BINDING PROTEIN, MITOCHONDRIAL"/>
    <property type="match status" value="1"/>
</dbReference>
<evidence type="ECO:0000256" key="1">
    <source>
        <dbReference type="ARBA" id="ARBA00023125"/>
    </source>
</evidence>
<reference evidence="5 6" key="1">
    <citation type="submission" date="2018-10" db="EMBL/GenBank/DDBJ databases">
        <title>Transmission dynamics of multidrug resistant bacteria on intensive care unit surfaces.</title>
        <authorList>
            <person name="D'Souza A.W."/>
            <person name="Potter R.F."/>
            <person name="Wallace M."/>
            <person name="Shupe A."/>
            <person name="Patel S."/>
            <person name="Sun S."/>
            <person name="Gul D."/>
            <person name="Kwon J.H."/>
            <person name="Andleeb S."/>
            <person name="Burnham C.-A.D."/>
            <person name="Dantas G."/>
        </authorList>
    </citation>
    <scope>NUCLEOTIDE SEQUENCE [LARGE SCALE GENOMIC DNA]</scope>
    <source>
        <strain evidence="5 6">WF_348</strain>
    </source>
</reference>
<dbReference type="PANTHER" id="PTHR10302">
    <property type="entry name" value="SINGLE-STRANDED DNA-BINDING PROTEIN"/>
    <property type="match status" value="1"/>
</dbReference>
<gene>
    <name evidence="5" type="primary">ssb</name>
    <name evidence="5" type="ORF">EGI89_02185</name>
</gene>
<dbReference type="GO" id="GO:0009295">
    <property type="term" value="C:nucleoid"/>
    <property type="evidence" value="ECO:0007669"/>
    <property type="project" value="TreeGrafter"/>
</dbReference>
<evidence type="ECO:0000256" key="3">
    <source>
        <dbReference type="RuleBase" id="RU000524"/>
    </source>
</evidence>
<dbReference type="Gene3D" id="2.40.50.140">
    <property type="entry name" value="Nucleic acid-binding proteins"/>
    <property type="match status" value="1"/>
</dbReference>
<dbReference type="Pfam" id="PF00436">
    <property type="entry name" value="SSB"/>
    <property type="match status" value="1"/>
</dbReference>
<accession>A0A3R8URY2</accession>
<proteinExistence type="predicted"/>
<sequence length="132" mass="14980">MAINKFQIIGNVGSDPKLHFFEGKDQLSIQFSVAVTKTWKNAQGEKQEHTTWIRCTRYTKTQELAKYIKKGDRIYVEGEAFASAYIKEGKAEPVLEMRVNKIDFLERKSSTATPPAPDDVPPNDNAEDDLPF</sequence>
<dbReference type="RefSeq" id="WP_125348991.1">
    <property type="nucleotide sequence ID" value="NZ_RHPN01000002.1"/>
</dbReference>
<dbReference type="PIRSF" id="PIRSF002070">
    <property type="entry name" value="SSB"/>
    <property type="match status" value="1"/>
</dbReference>
<dbReference type="AlphaFoldDB" id="A0A3R8URY2"/>
<dbReference type="GO" id="GO:0003697">
    <property type="term" value="F:single-stranded DNA binding"/>
    <property type="evidence" value="ECO:0007669"/>
    <property type="project" value="InterPro"/>
</dbReference>
<dbReference type="EMBL" id="RHPO01000002">
    <property type="protein sequence ID" value="RRT94198.1"/>
    <property type="molecule type" value="Genomic_DNA"/>
</dbReference>
<dbReference type="NCBIfam" id="TIGR00621">
    <property type="entry name" value="ssb"/>
    <property type="match status" value="1"/>
</dbReference>
<dbReference type="InterPro" id="IPR012340">
    <property type="entry name" value="NA-bd_OB-fold"/>
</dbReference>
<protein>
    <recommendedName>
        <fullName evidence="2 3">Single-stranded DNA-binding protein</fullName>
    </recommendedName>
</protein>
<keyword evidence="1 2" id="KW-0238">DNA-binding</keyword>
<dbReference type="SUPFAM" id="SSF50249">
    <property type="entry name" value="Nucleic acid-binding proteins"/>
    <property type="match status" value="1"/>
</dbReference>
<feature type="region of interest" description="Disordered" evidence="4">
    <location>
        <begin position="106"/>
        <end position="132"/>
    </location>
</feature>
<dbReference type="CDD" id="cd04496">
    <property type="entry name" value="SSB_OBF"/>
    <property type="match status" value="1"/>
</dbReference>
<comment type="caution">
    <text evidence="5">The sequence shown here is derived from an EMBL/GenBank/DDBJ whole genome shotgun (WGS) entry which is preliminary data.</text>
</comment>
<organism evidence="5 6">
    <name type="scientific">Empedobacter falsenii</name>
    <dbReference type="NCBI Taxonomy" id="343874"/>
    <lineage>
        <taxon>Bacteria</taxon>
        <taxon>Pseudomonadati</taxon>
        <taxon>Bacteroidota</taxon>
        <taxon>Flavobacteriia</taxon>
        <taxon>Flavobacteriales</taxon>
        <taxon>Weeksellaceae</taxon>
        <taxon>Empedobacter</taxon>
    </lineage>
</organism>
<dbReference type="PROSITE" id="PS50935">
    <property type="entry name" value="SSB"/>
    <property type="match status" value="1"/>
</dbReference>
<dbReference type="Proteomes" id="UP000267844">
    <property type="component" value="Unassembled WGS sequence"/>
</dbReference>
<dbReference type="InterPro" id="IPR011344">
    <property type="entry name" value="ssDNA-bd"/>
</dbReference>
<name>A0A3R8URY2_9FLAO</name>
<evidence type="ECO:0000313" key="6">
    <source>
        <dbReference type="Proteomes" id="UP000267844"/>
    </source>
</evidence>
<evidence type="ECO:0000256" key="4">
    <source>
        <dbReference type="SAM" id="MobiDB-lite"/>
    </source>
</evidence>
<dbReference type="InterPro" id="IPR000424">
    <property type="entry name" value="Primosome_PriB/ssb"/>
</dbReference>